<dbReference type="HAMAP" id="MF_01804">
    <property type="entry name" value="ScpB"/>
    <property type="match status" value="1"/>
</dbReference>
<evidence type="ECO:0000256" key="1">
    <source>
        <dbReference type="ARBA" id="ARBA00022490"/>
    </source>
</evidence>
<dbReference type="GO" id="GO:0006260">
    <property type="term" value="P:DNA replication"/>
    <property type="evidence" value="ECO:0007669"/>
    <property type="project" value="UniProtKB-UniRule"/>
</dbReference>
<keyword evidence="7" id="KW-1185">Reference proteome</keyword>
<keyword evidence="4 5" id="KW-0131">Cell cycle</keyword>
<dbReference type="PANTHER" id="PTHR34298:SF2">
    <property type="entry name" value="SEGREGATION AND CONDENSATION PROTEIN B"/>
    <property type="match status" value="1"/>
</dbReference>
<dbReference type="InterPro" id="IPR005234">
    <property type="entry name" value="ScpB_csome_segregation"/>
</dbReference>
<dbReference type="SUPFAM" id="SSF46785">
    <property type="entry name" value="Winged helix' DNA-binding domain"/>
    <property type="match status" value="2"/>
</dbReference>
<evidence type="ECO:0000256" key="3">
    <source>
        <dbReference type="ARBA" id="ARBA00022829"/>
    </source>
</evidence>
<comment type="caution">
    <text evidence="6">The sequence shown here is derived from an EMBL/GenBank/DDBJ whole genome shotgun (WGS) entry which is preliminary data.</text>
</comment>
<gene>
    <name evidence="5" type="primary">scpB</name>
    <name evidence="6" type="ORF">T260_07650</name>
</gene>
<dbReference type="GO" id="GO:0051301">
    <property type="term" value="P:cell division"/>
    <property type="evidence" value="ECO:0007669"/>
    <property type="project" value="UniProtKB-KW"/>
</dbReference>
<dbReference type="GO" id="GO:0005737">
    <property type="term" value="C:cytoplasm"/>
    <property type="evidence" value="ECO:0007669"/>
    <property type="project" value="UniProtKB-SubCell"/>
</dbReference>
<organism evidence="6 7">
    <name type="scientific">Geobacillus thermopakistaniensis (strain MAS1)</name>
    <dbReference type="NCBI Taxonomy" id="1408282"/>
    <lineage>
        <taxon>Bacteria</taxon>
        <taxon>Bacillati</taxon>
        <taxon>Bacillota</taxon>
        <taxon>Bacilli</taxon>
        <taxon>Bacillales</taxon>
        <taxon>Anoxybacillaceae</taxon>
        <taxon>Geobacillus</taxon>
    </lineage>
</organism>
<accession>A0A7U9JBM5</accession>
<dbReference type="Gene3D" id="1.10.10.10">
    <property type="entry name" value="Winged helix-like DNA-binding domain superfamily/Winged helix DNA-binding domain"/>
    <property type="match status" value="2"/>
</dbReference>
<reference evidence="6 7" key="1">
    <citation type="journal article" date="2014" name="Genome Announc.">
        <title>Draft Genome Sequence of Geobacillus thermopakistaniensis Strain MAS1.</title>
        <authorList>
            <person name="Siddiqui M.A."/>
            <person name="Rashid N."/>
            <person name="Ayyampalayam S."/>
            <person name="Whitman W.B."/>
        </authorList>
    </citation>
    <scope>NUCLEOTIDE SEQUENCE [LARGE SCALE GENOMIC DNA]</scope>
    <source>
        <strain evidence="6 7">MAS1</strain>
    </source>
</reference>
<name>A0A7U9JBM5_GEOTM</name>
<comment type="function">
    <text evidence="5">Participates in chromosomal partition during cell division. May act via the formation of a condensin-like complex containing Smc and ScpA that pull DNA away from mid-cell into both cell halves.</text>
</comment>
<comment type="subunit">
    <text evidence="5">Homodimer. Homodimerization may be required to stabilize the binding of ScpA to the Smc head domains. Component of a cohesin-like complex composed of ScpA, ScpB and the Smc homodimer, in which ScpA and ScpB bind to the head domain of Smc. The presence of the three proteins is required for the association of the complex with DNA.</text>
</comment>
<keyword evidence="1 5" id="KW-0963">Cytoplasm</keyword>
<dbReference type="InterPro" id="IPR036388">
    <property type="entry name" value="WH-like_DNA-bd_sf"/>
</dbReference>
<dbReference type="InterPro" id="IPR036390">
    <property type="entry name" value="WH_DNA-bd_sf"/>
</dbReference>
<dbReference type="Pfam" id="PF04079">
    <property type="entry name" value="SMC_ScpB"/>
    <property type="match status" value="1"/>
</dbReference>
<dbReference type="AlphaFoldDB" id="A0A7U9JBM5"/>
<sequence length="274" mass="30467">MRFGRGGLLRRAAFLLLFAHAMIRRRADSHWGEKTWETTKTGGKEEGRQRVWRGRRAMEQNEREKKGAGAPNSAKAIVEALLFAAGDEGLSLSQIAAVLEVSELEAKAVIEELQQDCRREERGIQLVELGGVFLLATKKEHAPYLKKLVEAPGASPLSQAALETLAIIAYRQPITRAEIEEIRGVKSDKPLQTLMARALIKEVGRAEGTGRPILYGTTPEFLDYFGLKTLEELPPLPEWADDGESEREADLFFEKLAENLSDGQPEYGKLKKNG</sequence>
<evidence type="ECO:0000256" key="4">
    <source>
        <dbReference type="ARBA" id="ARBA00023306"/>
    </source>
</evidence>
<keyword evidence="2 5" id="KW-0132">Cell division</keyword>
<dbReference type="GO" id="GO:0051304">
    <property type="term" value="P:chromosome separation"/>
    <property type="evidence" value="ECO:0007669"/>
    <property type="project" value="InterPro"/>
</dbReference>
<comment type="subcellular location">
    <subcellularLocation>
        <location evidence="5">Cytoplasm</location>
    </subcellularLocation>
    <text evidence="5">Associated with two foci at the outer edges of the nucleoid region in young cells, and at four foci within both cell halves in older cells.</text>
</comment>
<dbReference type="Proteomes" id="UP000018339">
    <property type="component" value="Unassembled WGS sequence"/>
</dbReference>
<proteinExistence type="inferred from homology"/>
<dbReference type="NCBIfam" id="TIGR00281">
    <property type="entry name" value="SMC-Scp complex subunit ScpB"/>
    <property type="match status" value="1"/>
</dbReference>
<evidence type="ECO:0000313" key="6">
    <source>
        <dbReference type="EMBL" id="ESU72488.1"/>
    </source>
</evidence>
<comment type="similarity">
    <text evidence="5">Belongs to the ScpB family.</text>
</comment>
<evidence type="ECO:0000313" key="7">
    <source>
        <dbReference type="Proteomes" id="UP000018339"/>
    </source>
</evidence>
<protein>
    <recommendedName>
        <fullName evidence="5">Segregation and condensation protein B</fullName>
    </recommendedName>
</protein>
<keyword evidence="3 5" id="KW-0159">Chromosome partition</keyword>
<evidence type="ECO:0000256" key="2">
    <source>
        <dbReference type="ARBA" id="ARBA00022618"/>
    </source>
</evidence>
<dbReference type="PANTHER" id="PTHR34298">
    <property type="entry name" value="SEGREGATION AND CONDENSATION PROTEIN B"/>
    <property type="match status" value="1"/>
</dbReference>
<evidence type="ECO:0000256" key="5">
    <source>
        <dbReference type="HAMAP-Rule" id="MF_01804"/>
    </source>
</evidence>
<dbReference type="EMBL" id="AYSF01000042">
    <property type="protein sequence ID" value="ESU72488.1"/>
    <property type="molecule type" value="Genomic_DNA"/>
</dbReference>